<name>A0A975TZS4_9PROT</name>
<protein>
    <submittedName>
        <fullName evidence="1">Uncharacterized protein</fullName>
    </submittedName>
</protein>
<dbReference type="Proteomes" id="UP000694001">
    <property type="component" value="Chromosome"/>
</dbReference>
<proteinExistence type="predicted"/>
<dbReference type="EMBL" id="CP076448">
    <property type="protein sequence ID" value="QXM23615.1"/>
    <property type="molecule type" value="Genomic_DNA"/>
</dbReference>
<dbReference type="KEGG" id="elio:KO353_09840"/>
<keyword evidence="2" id="KW-1185">Reference proteome</keyword>
<organism evidence="1 2">
    <name type="scientific">Elioraea tepida</name>
    <dbReference type="NCBI Taxonomy" id="2843330"/>
    <lineage>
        <taxon>Bacteria</taxon>
        <taxon>Pseudomonadati</taxon>
        <taxon>Pseudomonadota</taxon>
        <taxon>Alphaproteobacteria</taxon>
        <taxon>Acetobacterales</taxon>
        <taxon>Elioraeaceae</taxon>
        <taxon>Elioraea</taxon>
    </lineage>
</organism>
<gene>
    <name evidence="1" type="ORF">KO353_09840</name>
</gene>
<reference evidence="1" key="1">
    <citation type="submission" date="2021-06" db="EMBL/GenBank/DDBJ databases">
        <title>Elioraea tepida, sp. nov., a moderately thermophilic aerobic anoxygenic phototrophic bacterium isolated from an alkaline siliceous hot spring mat community in Yellowstone National Park, WY, USA.</title>
        <authorList>
            <person name="Saini M.K."/>
            <person name="Yoshida S."/>
            <person name="Sebastian A."/>
            <person name="Hirose S."/>
            <person name="Hara E."/>
            <person name="Tamaki H."/>
            <person name="Soulier N.T."/>
            <person name="Albert I."/>
            <person name="Hanada S."/>
            <person name="Bryant D.A."/>
            <person name="Tank M."/>
        </authorList>
    </citation>
    <scope>NUCLEOTIDE SEQUENCE</scope>
    <source>
        <strain evidence="1">MS-P2</strain>
    </source>
</reference>
<dbReference type="AlphaFoldDB" id="A0A975TZS4"/>
<sequence>MWNEPYLETCCRSALNRLKAAGPIGRPPGLMDGPCLVRLERMGFCARRGDGRFEITEAGLARHRSEILKIAEPVTA</sequence>
<accession>A0A975TZS4</accession>
<dbReference type="RefSeq" id="WP_218284489.1">
    <property type="nucleotide sequence ID" value="NZ_CP076448.1"/>
</dbReference>
<evidence type="ECO:0000313" key="2">
    <source>
        <dbReference type="Proteomes" id="UP000694001"/>
    </source>
</evidence>
<evidence type="ECO:0000313" key="1">
    <source>
        <dbReference type="EMBL" id="QXM23615.1"/>
    </source>
</evidence>